<evidence type="ECO:0000313" key="1">
    <source>
        <dbReference type="EMBL" id="GAG56183.1"/>
    </source>
</evidence>
<dbReference type="AlphaFoldDB" id="X0Z727"/>
<name>X0Z727_9ZZZZ</name>
<gene>
    <name evidence="1" type="ORF">S01H4_11593</name>
</gene>
<dbReference type="EMBL" id="BART01004726">
    <property type="protein sequence ID" value="GAG56183.1"/>
    <property type="molecule type" value="Genomic_DNA"/>
</dbReference>
<sequence length="103" mass="12268">KYIEFIRRVFVDFYFQNLLKNYSWNTEILKFKSSDSPLAKNLAEKGKESLIEEILKFWVEGKQKICFEPDPTSRKSLKSYQGDIIFKTIGIKDYTCHIRLSFD</sequence>
<protein>
    <submittedName>
        <fullName evidence="1">Uncharacterized protein</fullName>
    </submittedName>
</protein>
<proteinExistence type="predicted"/>
<feature type="non-terminal residue" evidence="1">
    <location>
        <position position="1"/>
    </location>
</feature>
<accession>X0Z727</accession>
<reference evidence="1" key="1">
    <citation type="journal article" date="2014" name="Front. Microbiol.">
        <title>High frequency of phylogenetically diverse reductive dehalogenase-homologous genes in deep subseafloor sedimentary metagenomes.</title>
        <authorList>
            <person name="Kawai M."/>
            <person name="Futagami T."/>
            <person name="Toyoda A."/>
            <person name="Takaki Y."/>
            <person name="Nishi S."/>
            <person name="Hori S."/>
            <person name="Arai W."/>
            <person name="Tsubouchi T."/>
            <person name="Morono Y."/>
            <person name="Uchiyama I."/>
            <person name="Ito T."/>
            <person name="Fujiyama A."/>
            <person name="Inagaki F."/>
            <person name="Takami H."/>
        </authorList>
    </citation>
    <scope>NUCLEOTIDE SEQUENCE</scope>
    <source>
        <strain evidence="1">Expedition CK06-06</strain>
    </source>
</reference>
<comment type="caution">
    <text evidence="1">The sequence shown here is derived from an EMBL/GenBank/DDBJ whole genome shotgun (WGS) entry which is preliminary data.</text>
</comment>
<organism evidence="1">
    <name type="scientific">marine sediment metagenome</name>
    <dbReference type="NCBI Taxonomy" id="412755"/>
    <lineage>
        <taxon>unclassified sequences</taxon>
        <taxon>metagenomes</taxon>
        <taxon>ecological metagenomes</taxon>
    </lineage>
</organism>